<evidence type="ECO:0000259" key="3">
    <source>
        <dbReference type="Pfam" id="PF13439"/>
    </source>
</evidence>
<dbReference type="InterPro" id="IPR028098">
    <property type="entry name" value="Glyco_trans_4-like_N"/>
</dbReference>
<dbReference type="OrthoDB" id="9801609at2"/>
<reference evidence="4 5" key="1">
    <citation type="submission" date="2016-07" db="EMBL/GenBank/DDBJ databases">
        <title>Complete genome sequence of the Lentzea guizhouensis DHS C013.</title>
        <authorList>
            <person name="Cao C."/>
        </authorList>
    </citation>
    <scope>NUCLEOTIDE SEQUENCE [LARGE SCALE GENOMIC DNA]</scope>
    <source>
        <strain evidence="4 5">DHS C013</strain>
    </source>
</reference>
<protein>
    <submittedName>
        <fullName evidence="4">Glycosyl transferase</fullName>
    </submittedName>
</protein>
<dbReference type="SUPFAM" id="SSF53756">
    <property type="entry name" value="UDP-Glycosyltransferase/glycogen phosphorylase"/>
    <property type="match status" value="1"/>
</dbReference>
<proteinExistence type="predicted"/>
<dbReference type="EMBL" id="CP016793">
    <property type="protein sequence ID" value="ANZ37863.1"/>
    <property type="molecule type" value="Genomic_DNA"/>
</dbReference>
<feature type="domain" description="Glycosyltransferase subfamily 4-like N-terminal" evidence="3">
    <location>
        <begin position="74"/>
        <end position="153"/>
    </location>
</feature>
<dbReference type="Pfam" id="PF13692">
    <property type="entry name" value="Glyco_trans_1_4"/>
    <property type="match status" value="1"/>
</dbReference>
<name>A0A1B2HJG7_9PSEU</name>
<accession>A0A1B2HJG7</accession>
<evidence type="ECO:0000313" key="5">
    <source>
        <dbReference type="Proteomes" id="UP000093053"/>
    </source>
</evidence>
<dbReference type="AlphaFoldDB" id="A0A1B2HJG7"/>
<evidence type="ECO:0000256" key="2">
    <source>
        <dbReference type="ARBA" id="ARBA00022679"/>
    </source>
</evidence>
<dbReference type="Proteomes" id="UP000093053">
    <property type="component" value="Chromosome"/>
</dbReference>
<dbReference type="RefSeq" id="WP_065916224.1">
    <property type="nucleotide sequence ID" value="NZ_CP016793.1"/>
</dbReference>
<dbReference type="KEGG" id="led:BBK82_19145"/>
<dbReference type="GO" id="GO:0016757">
    <property type="term" value="F:glycosyltransferase activity"/>
    <property type="evidence" value="ECO:0007669"/>
    <property type="project" value="UniProtKB-KW"/>
</dbReference>
<evidence type="ECO:0000256" key="1">
    <source>
        <dbReference type="ARBA" id="ARBA00022676"/>
    </source>
</evidence>
<dbReference type="Pfam" id="PF13439">
    <property type="entry name" value="Glyco_transf_4"/>
    <property type="match status" value="1"/>
</dbReference>
<sequence>MPELVLLTEQLNAPVPGGTGRYTAELLKALRTTAPHTWSVTTAATANADRNIRVPRRVLVALWERGLPPNLGPHVHAPTPLAPREGAVVTVHDVVPWTHPETLTPRGVAWHRKVIARAAREVKALVVPTRAVADQLGAHVRVEVPVHVVPNGVTNLQATDMPADLPETYVLAVGTIEPRKGFELLVRATERLRVPLVVVGPQGWGGVDLRAPHVRLLGRVSDERLASVLAGATVLAAPSLAEGFGLPVLEAMAAGVPVVHSDDPALVEVAGGAGTVVRRGDLASLTEGLRAVLADPCHTIEAGITRASEFTWENTARGVWATHV</sequence>
<organism evidence="4 5">
    <name type="scientific">Lentzea guizhouensis</name>
    <dbReference type="NCBI Taxonomy" id="1586287"/>
    <lineage>
        <taxon>Bacteria</taxon>
        <taxon>Bacillati</taxon>
        <taxon>Actinomycetota</taxon>
        <taxon>Actinomycetes</taxon>
        <taxon>Pseudonocardiales</taxon>
        <taxon>Pseudonocardiaceae</taxon>
        <taxon>Lentzea</taxon>
    </lineage>
</organism>
<dbReference type="PANTHER" id="PTHR46401">
    <property type="entry name" value="GLYCOSYLTRANSFERASE WBBK-RELATED"/>
    <property type="match status" value="1"/>
</dbReference>
<keyword evidence="1" id="KW-0328">Glycosyltransferase</keyword>
<evidence type="ECO:0000313" key="4">
    <source>
        <dbReference type="EMBL" id="ANZ37863.1"/>
    </source>
</evidence>
<dbReference type="CDD" id="cd03809">
    <property type="entry name" value="GT4_MtfB-like"/>
    <property type="match status" value="1"/>
</dbReference>
<keyword evidence="2 4" id="KW-0808">Transferase</keyword>
<dbReference type="STRING" id="1586287.BBK82_19145"/>
<dbReference type="Gene3D" id="3.40.50.2000">
    <property type="entry name" value="Glycogen Phosphorylase B"/>
    <property type="match status" value="2"/>
</dbReference>
<keyword evidence="5" id="KW-1185">Reference proteome</keyword>
<dbReference type="PANTHER" id="PTHR46401:SF2">
    <property type="entry name" value="GLYCOSYLTRANSFERASE WBBK-RELATED"/>
    <property type="match status" value="1"/>
</dbReference>
<gene>
    <name evidence="4" type="ORF">BBK82_19145</name>
</gene>
<dbReference type="GO" id="GO:0009103">
    <property type="term" value="P:lipopolysaccharide biosynthetic process"/>
    <property type="evidence" value="ECO:0007669"/>
    <property type="project" value="TreeGrafter"/>
</dbReference>